<proteinExistence type="predicted"/>
<dbReference type="EMBL" id="VDEP01000075">
    <property type="protein sequence ID" value="KAA1132931.1"/>
    <property type="molecule type" value="Genomic_DNA"/>
</dbReference>
<evidence type="ECO:0000313" key="3">
    <source>
        <dbReference type="Proteomes" id="UP000325313"/>
    </source>
</evidence>
<dbReference type="Proteomes" id="UP000325313">
    <property type="component" value="Unassembled WGS sequence"/>
</dbReference>
<protein>
    <submittedName>
        <fullName evidence="2">Uncharacterized protein</fullName>
    </submittedName>
</protein>
<gene>
    <name evidence="2" type="ORF">PGTUg99_023339</name>
</gene>
<reference evidence="2 3" key="1">
    <citation type="submission" date="2019-05" db="EMBL/GenBank/DDBJ databases">
        <title>Emergence of the Ug99 lineage of the wheat stem rust pathogen through somatic hybridization.</title>
        <authorList>
            <person name="Li F."/>
            <person name="Upadhyaya N.M."/>
            <person name="Sperschneider J."/>
            <person name="Matny O."/>
            <person name="Nguyen-Phuc H."/>
            <person name="Mago R."/>
            <person name="Raley C."/>
            <person name="Miller M.E."/>
            <person name="Silverstein K.A.T."/>
            <person name="Henningsen E."/>
            <person name="Hirsch C.D."/>
            <person name="Visser B."/>
            <person name="Pretorius Z.A."/>
            <person name="Steffenson B.J."/>
            <person name="Schwessinger B."/>
            <person name="Dodds P.N."/>
            <person name="Figueroa M."/>
        </authorList>
    </citation>
    <scope>NUCLEOTIDE SEQUENCE [LARGE SCALE GENOMIC DNA]</scope>
    <source>
        <strain evidence="2 3">Ug99</strain>
    </source>
</reference>
<comment type="caution">
    <text evidence="2">The sequence shown here is derived from an EMBL/GenBank/DDBJ whole genome shotgun (WGS) entry which is preliminary data.</text>
</comment>
<feature type="compositionally biased region" description="Gly residues" evidence="1">
    <location>
        <begin position="19"/>
        <end position="29"/>
    </location>
</feature>
<accession>A0A5B0S465</accession>
<feature type="region of interest" description="Disordered" evidence="1">
    <location>
        <begin position="1"/>
        <end position="29"/>
    </location>
</feature>
<dbReference type="AlphaFoldDB" id="A0A5B0S465"/>
<sequence length="92" mass="9990">MTVDSGLPSLPSNRVDWPGGAGDTPEGGLGFTTRFRSRFLCDSHHPKATNRTPERARRTMRSVARGPLSLPHIRKRSASVLRLNAQSGRPAG</sequence>
<evidence type="ECO:0000313" key="2">
    <source>
        <dbReference type="EMBL" id="KAA1132931.1"/>
    </source>
</evidence>
<name>A0A5B0S465_PUCGR</name>
<evidence type="ECO:0000256" key="1">
    <source>
        <dbReference type="SAM" id="MobiDB-lite"/>
    </source>
</evidence>
<organism evidence="2 3">
    <name type="scientific">Puccinia graminis f. sp. tritici</name>
    <dbReference type="NCBI Taxonomy" id="56615"/>
    <lineage>
        <taxon>Eukaryota</taxon>
        <taxon>Fungi</taxon>
        <taxon>Dikarya</taxon>
        <taxon>Basidiomycota</taxon>
        <taxon>Pucciniomycotina</taxon>
        <taxon>Pucciniomycetes</taxon>
        <taxon>Pucciniales</taxon>
        <taxon>Pucciniaceae</taxon>
        <taxon>Puccinia</taxon>
    </lineage>
</organism>